<organism evidence="13">
    <name type="scientific">Tolypothrix bouteillei VB521301</name>
    <dbReference type="NCBI Taxonomy" id="1479485"/>
    <lineage>
        <taxon>Bacteria</taxon>
        <taxon>Bacillati</taxon>
        <taxon>Cyanobacteriota</taxon>
        <taxon>Cyanophyceae</taxon>
        <taxon>Nostocales</taxon>
        <taxon>Tolypothrichaceae</taxon>
        <taxon>Tolypothrix</taxon>
    </lineage>
</organism>
<evidence type="ECO:0000256" key="2">
    <source>
        <dbReference type="ARBA" id="ARBA00004496"/>
    </source>
</evidence>
<dbReference type="EC" id="5.2.1.8" evidence="10"/>
<dbReference type="Proteomes" id="UP000029738">
    <property type="component" value="Unassembled WGS sequence"/>
</dbReference>
<evidence type="ECO:0000256" key="5">
    <source>
        <dbReference type="ARBA" id="ARBA00023110"/>
    </source>
</evidence>
<keyword evidence="7 9" id="KW-0413">Isomerase</keyword>
<dbReference type="RefSeq" id="WP_038086102.1">
    <property type="nucleotide sequence ID" value="NZ_JHEG04000001.1"/>
</dbReference>
<accession>A0A0C1R1B8</accession>
<dbReference type="InterPro" id="IPR001179">
    <property type="entry name" value="PPIase_FKBP_dom"/>
</dbReference>
<evidence type="ECO:0000256" key="1">
    <source>
        <dbReference type="ARBA" id="ARBA00000971"/>
    </source>
</evidence>
<dbReference type="InterPro" id="IPR046357">
    <property type="entry name" value="PPIase_dom_sf"/>
</dbReference>
<feature type="domain" description="PPIase FKBP-type" evidence="11">
    <location>
        <begin position="7"/>
        <end position="91"/>
    </location>
</feature>
<dbReference type="OrthoDB" id="280278at2"/>
<comment type="similarity">
    <text evidence="3 10">Belongs to the FKBP-type PPIase family.</text>
</comment>
<dbReference type="PANTHER" id="PTHR47861:SF3">
    <property type="entry name" value="FKBP-TYPE PEPTIDYL-PROLYL CIS-TRANS ISOMERASE SLYD"/>
    <property type="match status" value="1"/>
</dbReference>
<dbReference type="SUPFAM" id="SSF54534">
    <property type="entry name" value="FKBP-like"/>
    <property type="match status" value="1"/>
</dbReference>
<protein>
    <recommendedName>
        <fullName evidence="10">Peptidyl-prolyl cis-trans isomerase</fullName>
        <ecNumber evidence="10">5.2.1.8</ecNumber>
    </recommendedName>
</protein>
<dbReference type="Gene3D" id="3.10.50.40">
    <property type="match status" value="1"/>
</dbReference>
<evidence type="ECO:0000256" key="7">
    <source>
        <dbReference type="ARBA" id="ARBA00023235"/>
    </source>
</evidence>
<evidence type="ECO:0000256" key="9">
    <source>
        <dbReference type="PROSITE-ProRule" id="PRU00277"/>
    </source>
</evidence>
<reference evidence="12" key="2">
    <citation type="submission" date="2019-11" db="EMBL/GenBank/DDBJ databases">
        <title>Improved Assembly of Tolypothrix boutellei genome.</title>
        <authorList>
            <person name="Sarangi A.N."/>
            <person name="Mukherjee M."/>
            <person name="Ghosh S."/>
            <person name="Singh D."/>
            <person name="Das A."/>
            <person name="Kant S."/>
            <person name="Prusty A."/>
            <person name="Tripathy S."/>
        </authorList>
    </citation>
    <scope>NUCLEOTIDE SEQUENCE</scope>
    <source>
        <strain evidence="12">VB521301</strain>
    </source>
</reference>
<dbReference type="GO" id="GO:0003755">
    <property type="term" value="F:peptidyl-prolyl cis-trans isomerase activity"/>
    <property type="evidence" value="ECO:0007669"/>
    <property type="project" value="UniProtKB-UniRule"/>
</dbReference>
<dbReference type="PROSITE" id="PS50059">
    <property type="entry name" value="FKBP_PPIASE"/>
    <property type="match status" value="1"/>
</dbReference>
<evidence type="ECO:0000313" key="12">
    <source>
        <dbReference type="EMBL" id="KAF3887477.1"/>
    </source>
</evidence>
<comment type="caution">
    <text evidence="13">The sequence shown here is derived from an EMBL/GenBank/DDBJ whole genome shotgun (WGS) entry which is preliminary data.</text>
</comment>
<gene>
    <name evidence="13" type="ORF">DA73_0223920</name>
    <name evidence="12" type="ORF">DA73_0400019785</name>
</gene>
<comment type="function">
    <text evidence="8">Also involved in hydrogenase metallocenter assembly, probably by participating in the nickel insertion step. This function in hydrogenase biosynthesis requires chaperone activity and the presence of the metal-binding domain, but not PPIase activity.</text>
</comment>
<dbReference type="EMBL" id="JHEG04000001">
    <property type="protein sequence ID" value="KAF3887477.1"/>
    <property type="molecule type" value="Genomic_DNA"/>
</dbReference>
<evidence type="ECO:0000313" key="13">
    <source>
        <dbReference type="EMBL" id="KIE11409.1"/>
    </source>
</evidence>
<dbReference type="GO" id="GO:0042026">
    <property type="term" value="P:protein refolding"/>
    <property type="evidence" value="ECO:0007669"/>
    <property type="project" value="UniProtKB-ARBA"/>
</dbReference>
<evidence type="ECO:0000256" key="8">
    <source>
        <dbReference type="ARBA" id="ARBA00037071"/>
    </source>
</evidence>
<dbReference type="GO" id="GO:0005737">
    <property type="term" value="C:cytoplasm"/>
    <property type="evidence" value="ECO:0007669"/>
    <property type="project" value="UniProtKB-SubCell"/>
</dbReference>
<dbReference type="EMBL" id="JHEG02000048">
    <property type="protein sequence ID" value="KIE11409.1"/>
    <property type="molecule type" value="Genomic_DNA"/>
</dbReference>
<evidence type="ECO:0000259" key="11">
    <source>
        <dbReference type="PROSITE" id="PS50059"/>
    </source>
</evidence>
<keyword evidence="5 9" id="KW-0697">Rotamase</keyword>
<keyword evidence="6" id="KW-0143">Chaperone</keyword>
<proteinExistence type="inferred from homology"/>
<dbReference type="Pfam" id="PF00254">
    <property type="entry name" value="FKBP_C"/>
    <property type="match status" value="1"/>
</dbReference>
<keyword evidence="4" id="KW-0963">Cytoplasm</keyword>
<comment type="catalytic activity">
    <reaction evidence="1 9 10">
        <text>[protein]-peptidylproline (omega=180) = [protein]-peptidylproline (omega=0)</text>
        <dbReference type="Rhea" id="RHEA:16237"/>
        <dbReference type="Rhea" id="RHEA-COMP:10747"/>
        <dbReference type="Rhea" id="RHEA-COMP:10748"/>
        <dbReference type="ChEBI" id="CHEBI:83833"/>
        <dbReference type="ChEBI" id="CHEBI:83834"/>
        <dbReference type="EC" id="5.2.1.8"/>
    </reaction>
</comment>
<dbReference type="PANTHER" id="PTHR47861">
    <property type="entry name" value="FKBP-TYPE PEPTIDYL-PROLYL CIS-TRANS ISOMERASE SLYD"/>
    <property type="match status" value="1"/>
</dbReference>
<evidence type="ECO:0000313" key="14">
    <source>
        <dbReference type="Proteomes" id="UP000029738"/>
    </source>
</evidence>
<evidence type="ECO:0000256" key="6">
    <source>
        <dbReference type="ARBA" id="ARBA00023186"/>
    </source>
</evidence>
<evidence type="ECO:0000256" key="4">
    <source>
        <dbReference type="ARBA" id="ARBA00022490"/>
    </source>
</evidence>
<name>A0A0C1R1B8_9CYAN</name>
<reference evidence="13" key="1">
    <citation type="journal article" date="2015" name="Genome Announc.">
        <title>Draft Genome Sequence of Tolypothrix boutellei Strain VB521301.</title>
        <authorList>
            <person name="Chandrababunaidu M.M."/>
            <person name="Singh D."/>
            <person name="Sen D."/>
            <person name="Bhan S."/>
            <person name="Das S."/>
            <person name="Gupta A."/>
            <person name="Adhikary S.P."/>
            <person name="Tripathy S."/>
        </authorList>
    </citation>
    <scope>NUCLEOTIDE SEQUENCE</scope>
    <source>
        <strain evidence="13">VB521301</strain>
    </source>
</reference>
<keyword evidence="14" id="KW-1185">Reference proteome</keyword>
<dbReference type="STRING" id="1479485.DA73_0223920"/>
<evidence type="ECO:0000256" key="3">
    <source>
        <dbReference type="ARBA" id="ARBA00006577"/>
    </source>
</evidence>
<sequence length="143" mass="15384">MAQAKYGDTVVVHYEGKLSDGTIFDTSTNSDPLQFTIGDGEIIPGFEEAVVGMSVGETRTAEISSDRAYGPHQPELVVTVDRNQLPPDFDLEVGQQLQIQQAPGQFIPAIVTDLSTEDVTLDANHPLAGKDLVFDIQLVDIAA</sequence>
<dbReference type="AlphaFoldDB" id="A0A0C1R1B8"/>
<evidence type="ECO:0000256" key="10">
    <source>
        <dbReference type="RuleBase" id="RU003915"/>
    </source>
</evidence>
<comment type="subcellular location">
    <subcellularLocation>
        <location evidence="2">Cytoplasm</location>
    </subcellularLocation>
</comment>